<keyword evidence="2" id="KW-0732">Signal</keyword>
<sequence>MLPTYCLRRNYKALLLLVAGLLAGCRAERVTHNFQNLSLAGTNRTAGSLVGKPTTFITAPTAGAAKAQFSSGRIILQATEPTTLLKRTRGAATTLPAPYPTDAARSLLPIAAIKQPLGNKISLTPHVTLPAVHAEELALRTSLTWGDVLQGLGTVLAIGGVVLGFQLGGWLGLGVALLLLLVGGFIGLFGNLKNGDLP</sequence>
<feature type="chain" id="PRO_5011716906" description="Lipoprotein" evidence="2">
    <location>
        <begin position="28"/>
        <end position="198"/>
    </location>
</feature>
<protein>
    <recommendedName>
        <fullName evidence="5">Lipoprotein</fullName>
    </recommendedName>
</protein>
<proteinExistence type="predicted"/>
<name>A0A1I6B4Y8_HYMAR</name>
<dbReference type="EMBL" id="FOXS01000007">
    <property type="protein sequence ID" value="SFQ75847.1"/>
    <property type="molecule type" value="Genomic_DNA"/>
</dbReference>
<dbReference type="Proteomes" id="UP000199029">
    <property type="component" value="Unassembled WGS sequence"/>
</dbReference>
<evidence type="ECO:0000313" key="4">
    <source>
        <dbReference type="Proteomes" id="UP000199029"/>
    </source>
</evidence>
<gene>
    <name evidence="3" type="ORF">SAMN04515668_4157</name>
</gene>
<feature type="transmembrane region" description="Helical" evidence="1">
    <location>
        <begin position="170"/>
        <end position="190"/>
    </location>
</feature>
<dbReference type="RefSeq" id="WP_092677842.1">
    <property type="nucleotide sequence ID" value="NZ_FOXS01000007.1"/>
</dbReference>
<dbReference type="AlphaFoldDB" id="A0A1I6B4Y8"/>
<keyword evidence="1" id="KW-1133">Transmembrane helix</keyword>
<feature type="transmembrane region" description="Helical" evidence="1">
    <location>
        <begin position="148"/>
        <end position="165"/>
    </location>
</feature>
<feature type="signal peptide" evidence="2">
    <location>
        <begin position="1"/>
        <end position="27"/>
    </location>
</feature>
<accession>A0A1I6B4Y8</accession>
<evidence type="ECO:0008006" key="5">
    <source>
        <dbReference type="Google" id="ProtNLM"/>
    </source>
</evidence>
<dbReference type="STRING" id="1227077.SAMN04515668_4157"/>
<keyword evidence="4" id="KW-1185">Reference proteome</keyword>
<reference evidence="4" key="1">
    <citation type="submission" date="2016-10" db="EMBL/GenBank/DDBJ databases">
        <authorList>
            <person name="Varghese N."/>
            <person name="Submissions S."/>
        </authorList>
    </citation>
    <scope>NUCLEOTIDE SEQUENCE [LARGE SCALE GENOMIC DNA]</scope>
    <source>
        <strain evidence="4">OR362-8,ATCC BAA-1266,JCM 13504</strain>
    </source>
</reference>
<evidence type="ECO:0000313" key="3">
    <source>
        <dbReference type="EMBL" id="SFQ75847.1"/>
    </source>
</evidence>
<keyword evidence="1" id="KW-0812">Transmembrane</keyword>
<organism evidence="3 4">
    <name type="scientific">Hymenobacter arizonensis</name>
    <name type="common">Siccationidurans arizonensis</name>
    <dbReference type="NCBI Taxonomy" id="1227077"/>
    <lineage>
        <taxon>Bacteria</taxon>
        <taxon>Pseudomonadati</taxon>
        <taxon>Bacteroidota</taxon>
        <taxon>Cytophagia</taxon>
        <taxon>Cytophagales</taxon>
        <taxon>Hymenobacteraceae</taxon>
        <taxon>Hymenobacter</taxon>
    </lineage>
</organism>
<evidence type="ECO:0000256" key="2">
    <source>
        <dbReference type="SAM" id="SignalP"/>
    </source>
</evidence>
<keyword evidence="1" id="KW-0472">Membrane</keyword>
<evidence type="ECO:0000256" key="1">
    <source>
        <dbReference type="SAM" id="Phobius"/>
    </source>
</evidence>